<dbReference type="Proteomes" id="UP000252008">
    <property type="component" value="Unassembled WGS sequence"/>
</dbReference>
<evidence type="ECO:0000313" key="3">
    <source>
        <dbReference type="Proteomes" id="UP000252008"/>
    </source>
</evidence>
<keyword evidence="3" id="KW-1185">Reference proteome</keyword>
<sequence length="88" mass="9240">MRVTLVRGALVVRVVVVRVPSWSSVLRCSDSLVRGGRVLRVVVVSEVVVSSGLMSLVIGGLVLVIVPVVDDPDFVVDAVVLADEDGGM</sequence>
<keyword evidence="1" id="KW-0812">Transmembrane</keyword>
<proteinExistence type="predicted"/>
<reference evidence="2 3" key="1">
    <citation type="submission" date="2018-05" db="EMBL/GenBank/DDBJ databases">
        <authorList>
            <consortium name="IHU Genomes"/>
        </authorList>
    </citation>
    <scope>NUCLEOTIDE SEQUENCE [LARGE SCALE GENOMIC DNA]</scope>
    <source>
        <strain evidence="2 3">P7335</strain>
    </source>
</reference>
<evidence type="ECO:0000256" key="1">
    <source>
        <dbReference type="SAM" id="Phobius"/>
    </source>
</evidence>
<dbReference type="AlphaFoldDB" id="A0A375YF37"/>
<feature type="transmembrane region" description="Helical" evidence="1">
    <location>
        <begin position="38"/>
        <end position="66"/>
    </location>
</feature>
<organism evidence="2 3">
    <name type="scientific">Mycolicibacterium parafortuitum</name>
    <name type="common">Mycobacterium parafortuitum</name>
    <dbReference type="NCBI Taxonomy" id="39692"/>
    <lineage>
        <taxon>Bacteria</taxon>
        <taxon>Bacillati</taxon>
        <taxon>Actinomycetota</taxon>
        <taxon>Actinomycetes</taxon>
        <taxon>Mycobacteriales</taxon>
        <taxon>Mycobacteriaceae</taxon>
        <taxon>Mycolicibacterium</taxon>
    </lineage>
</organism>
<name>A0A375YF37_MYCPF</name>
<keyword evidence="1" id="KW-1133">Transmembrane helix</keyword>
<protein>
    <submittedName>
        <fullName evidence="2">Uncharacterized protein</fullName>
    </submittedName>
</protein>
<gene>
    <name evidence="2" type="ORF">MPP7335_01475</name>
</gene>
<accession>A0A375YF37</accession>
<keyword evidence="1" id="KW-0472">Membrane</keyword>
<dbReference type="EMBL" id="UEGS01000001">
    <property type="protein sequence ID" value="SRX79737.1"/>
    <property type="molecule type" value="Genomic_DNA"/>
</dbReference>
<evidence type="ECO:0000313" key="2">
    <source>
        <dbReference type="EMBL" id="SRX79737.1"/>
    </source>
</evidence>